<keyword evidence="5" id="KW-0732">Signal</keyword>
<dbReference type="Gene3D" id="2.40.170.20">
    <property type="entry name" value="TonB-dependent receptor, beta-barrel domain"/>
    <property type="match status" value="1"/>
</dbReference>
<protein>
    <submittedName>
        <fullName evidence="14">Outer membrane cobalamin receptor protein</fullName>
    </submittedName>
</protein>
<dbReference type="NCBIfam" id="TIGR04056">
    <property type="entry name" value="OMP_RagA_SusC"/>
    <property type="match status" value="1"/>
</dbReference>
<dbReference type="PANTHER" id="PTHR30069">
    <property type="entry name" value="TONB-DEPENDENT OUTER MEMBRANE RECEPTOR"/>
    <property type="match status" value="1"/>
</dbReference>
<accession>A0A7Z7LVC6</accession>
<evidence type="ECO:0000256" key="11">
    <source>
        <dbReference type="RuleBase" id="RU003357"/>
    </source>
</evidence>
<evidence type="ECO:0000313" key="15">
    <source>
        <dbReference type="Proteomes" id="UP000254876"/>
    </source>
</evidence>
<dbReference type="PANTHER" id="PTHR30069:SF29">
    <property type="entry name" value="HEMOGLOBIN AND HEMOGLOBIN-HAPTOGLOBIN-BINDING PROTEIN 1-RELATED"/>
    <property type="match status" value="1"/>
</dbReference>
<feature type="domain" description="TonB-dependent receptor-like beta-barrel" evidence="12">
    <location>
        <begin position="295"/>
        <end position="718"/>
    </location>
</feature>
<keyword evidence="8 14" id="KW-0675">Receptor</keyword>
<keyword evidence="3 10" id="KW-1134">Transmembrane beta strand</keyword>
<keyword evidence="9 10" id="KW-0998">Cell outer membrane</keyword>
<evidence type="ECO:0000256" key="4">
    <source>
        <dbReference type="ARBA" id="ARBA00022692"/>
    </source>
</evidence>
<dbReference type="InterPro" id="IPR000531">
    <property type="entry name" value="Beta-barrel_TonB"/>
</dbReference>
<dbReference type="InterPro" id="IPR039426">
    <property type="entry name" value="TonB-dep_rcpt-like"/>
</dbReference>
<dbReference type="GO" id="GO:0015344">
    <property type="term" value="F:siderophore uptake transmembrane transporter activity"/>
    <property type="evidence" value="ECO:0007669"/>
    <property type="project" value="TreeGrafter"/>
</dbReference>
<comment type="caution">
    <text evidence="14">The sequence shown here is derived from an EMBL/GenBank/DDBJ whole genome shotgun (WGS) entry which is preliminary data.</text>
</comment>
<evidence type="ECO:0000256" key="5">
    <source>
        <dbReference type="ARBA" id="ARBA00022729"/>
    </source>
</evidence>
<organism evidence="14 15">
    <name type="scientific">Elizabethkingia anophelis</name>
    <dbReference type="NCBI Taxonomy" id="1117645"/>
    <lineage>
        <taxon>Bacteria</taxon>
        <taxon>Pseudomonadati</taxon>
        <taxon>Bacteroidota</taxon>
        <taxon>Flavobacteriia</taxon>
        <taxon>Flavobacteriales</taxon>
        <taxon>Weeksellaceae</taxon>
        <taxon>Elizabethkingia</taxon>
    </lineage>
</organism>
<dbReference type="SUPFAM" id="SSF56935">
    <property type="entry name" value="Porins"/>
    <property type="match status" value="1"/>
</dbReference>
<dbReference type="EMBL" id="UFYD01000001">
    <property type="protein sequence ID" value="STD01804.1"/>
    <property type="molecule type" value="Genomic_DNA"/>
</dbReference>
<reference evidence="14 15" key="1">
    <citation type="submission" date="2018-06" db="EMBL/GenBank/DDBJ databases">
        <authorList>
            <consortium name="Pathogen Informatics"/>
            <person name="Doyle S."/>
        </authorList>
    </citation>
    <scope>NUCLEOTIDE SEQUENCE [LARGE SCALE GENOMIC DNA]</scope>
    <source>
        <strain evidence="14 15">NCTC10588</strain>
    </source>
</reference>
<dbReference type="Proteomes" id="UP000254876">
    <property type="component" value="Unassembled WGS sequence"/>
</dbReference>
<comment type="subcellular location">
    <subcellularLocation>
        <location evidence="1 10">Cell outer membrane</location>
        <topology evidence="1 10">Multi-pass membrane protein</topology>
    </subcellularLocation>
</comment>
<dbReference type="InterPro" id="IPR037066">
    <property type="entry name" value="Plug_dom_sf"/>
</dbReference>
<evidence type="ECO:0000256" key="7">
    <source>
        <dbReference type="ARBA" id="ARBA00023136"/>
    </source>
</evidence>
<dbReference type="AlphaFoldDB" id="A0A7Z7LVC6"/>
<dbReference type="Pfam" id="PF07715">
    <property type="entry name" value="Plug"/>
    <property type="match status" value="1"/>
</dbReference>
<keyword evidence="4 10" id="KW-0812">Transmembrane</keyword>
<dbReference type="InterPro" id="IPR036942">
    <property type="entry name" value="Beta-barrel_TonB_sf"/>
</dbReference>
<dbReference type="InterPro" id="IPR023997">
    <property type="entry name" value="TonB-dep_OMP_SusC/RagA_CS"/>
</dbReference>
<keyword evidence="2 10" id="KW-0813">Transport</keyword>
<dbReference type="PROSITE" id="PS52016">
    <property type="entry name" value="TONB_DEPENDENT_REC_3"/>
    <property type="match status" value="1"/>
</dbReference>
<evidence type="ECO:0000259" key="13">
    <source>
        <dbReference type="Pfam" id="PF07715"/>
    </source>
</evidence>
<evidence type="ECO:0000256" key="10">
    <source>
        <dbReference type="PROSITE-ProRule" id="PRU01360"/>
    </source>
</evidence>
<dbReference type="Pfam" id="PF00593">
    <property type="entry name" value="TonB_dep_Rec_b-barrel"/>
    <property type="match status" value="1"/>
</dbReference>
<dbReference type="InterPro" id="IPR023996">
    <property type="entry name" value="TonB-dep_OMP_SusC/RagA"/>
</dbReference>
<evidence type="ECO:0000256" key="2">
    <source>
        <dbReference type="ARBA" id="ARBA00022448"/>
    </source>
</evidence>
<dbReference type="InterPro" id="IPR012910">
    <property type="entry name" value="Plug_dom"/>
</dbReference>
<keyword evidence="7 10" id="KW-0472">Membrane</keyword>
<sequence>MKTQIKNFGKVGVCFFLMSGMIHAQTTKKDSLNEKKIEEVVVLGYKTQRKGNTSESYSLIKKEDLKAVTTPNVANMIQGRAAGVQVIQSSGAPGSGASIIIRGATSISGARNPIWVVDGVIFNGSPNLDPNQIESISVLKDAASTALYGSRGASGVVQVTTKSGKKGTNQLSVTANTTYSVFNTGKFKLMNGQQMYDFWADEMKYSDVDFTSVLRNRNFDWLDAGTQSGLIQNYTVEFSGGTDKSKTYISGNYYKEEGSVIGNKMDRIAFRLNHEYEVNNKLILKPKVSMTYNTNYNQQHSLYQMYLNMPWDSPYLADGKIGRPRLDYPTSGSDKWWGRDMSNYYYDLQRDYSKGSNFNVSVNGDFDYKILKNLVFSSVNNFTLYYDDSMSYSDPLSIGGSANGGAIYKYTTKRLSRYFNQMLKYNKTFGEHSIDALAAYEFQDSKNESVNASVSHIVGGKEVLDAGASTMQKPTGGGNSYMFQGFLFNTNYSYAGKYLAQFSIRRDGASIYGADVRYGTFWSASAAWNMHKESFLQRDWLTELKLRASYGLVGNQPGSVYYGWQDLYYTTIPGTSLGYTYDGFPGAVLTQVENKKYSWEIVKTTNVGFDFRIFNRLGITADFYIKDNNDMSYRYTYPVLAGQVWQYQNIGKLRNKGFEIAVNYDVVKNQNFKWTLDFNIGLNRNKIISLKDGKPIPNGNKRYIEGEDINAFYMRKWSGVDSKNGDPLWEVVASDGTISTTNNYNAATLQKVGTATPDYFGGINSSLQYKGIFLDINAFFSKGGLIYNGPRELFDSDGAYPTYNQMYIAEQGWTRWQKPGDEATHPKAVYNNTSLSNKTSSRYLEDASFIKIRSIRLGYNIPRQWLEGMKIKNASIYVNAENMFTFTKFSFTDPEVGFGPSGTSPYNEADAAHYPVPRKITLGVNLTF</sequence>
<name>A0A7Z7LVC6_9FLAO</name>
<dbReference type="NCBIfam" id="TIGR04057">
    <property type="entry name" value="SusC_RagA_signa"/>
    <property type="match status" value="1"/>
</dbReference>
<evidence type="ECO:0000256" key="9">
    <source>
        <dbReference type="ARBA" id="ARBA00023237"/>
    </source>
</evidence>
<keyword evidence="6 11" id="KW-0798">TonB box</keyword>
<dbReference type="Gene3D" id="2.170.130.10">
    <property type="entry name" value="TonB-dependent receptor, plug domain"/>
    <property type="match status" value="1"/>
</dbReference>
<feature type="domain" description="TonB-dependent receptor plug" evidence="13">
    <location>
        <begin position="52"/>
        <end position="156"/>
    </location>
</feature>
<evidence type="ECO:0000256" key="8">
    <source>
        <dbReference type="ARBA" id="ARBA00023170"/>
    </source>
</evidence>
<comment type="similarity">
    <text evidence="10 11">Belongs to the TonB-dependent receptor family.</text>
</comment>
<proteinExistence type="inferred from homology"/>
<evidence type="ECO:0000256" key="6">
    <source>
        <dbReference type="ARBA" id="ARBA00023077"/>
    </source>
</evidence>
<evidence type="ECO:0000256" key="1">
    <source>
        <dbReference type="ARBA" id="ARBA00004571"/>
    </source>
</evidence>
<gene>
    <name evidence="14" type="ORF">NCTC10588_01699</name>
</gene>
<evidence type="ECO:0000259" key="12">
    <source>
        <dbReference type="Pfam" id="PF00593"/>
    </source>
</evidence>
<dbReference type="GO" id="GO:0044718">
    <property type="term" value="P:siderophore transmembrane transport"/>
    <property type="evidence" value="ECO:0007669"/>
    <property type="project" value="TreeGrafter"/>
</dbReference>
<dbReference type="RefSeq" id="WP_086982939.1">
    <property type="nucleotide sequence ID" value="NZ_FTQZ01000006.1"/>
</dbReference>
<dbReference type="GO" id="GO:0009279">
    <property type="term" value="C:cell outer membrane"/>
    <property type="evidence" value="ECO:0007669"/>
    <property type="project" value="UniProtKB-SubCell"/>
</dbReference>
<evidence type="ECO:0000256" key="3">
    <source>
        <dbReference type="ARBA" id="ARBA00022452"/>
    </source>
</evidence>
<evidence type="ECO:0000313" key="14">
    <source>
        <dbReference type="EMBL" id="STD01804.1"/>
    </source>
</evidence>